<accession>A0ABZ0L509</accession>
<sequence length="534" mass="61528">MKFERYRNVLRDRLEQTYEEWKSKSYIAEHELYAFLSSLMDTAQELDMGGVVHFSKSQLEKLSSSSDNRIPFTSLGNFWGRMREVVEMGKELASYDFSEVPIDQFEDDVFILVIGDSLEFVSYIKELMERLGAQVLVAMSGKRGIEQFYSMRPNYVFTELDLPDMSAFDILDQIATTALIKRVPIMILSENYTNENRIATYEKGGMEFIRMPLELDVFVPYLLNREHFRKSMDESVFTDGLTGVGNRRYFDDCIQEFSSVTHRTGLPHTLIMMDIDHFKKVNDRHGHILGDKVLRKFGEMLLSVKREGDKVFRYGGEEFAALLSNTTAEQAEKLVNRYHEIFNQLVFDAESGAFSITFSAGIAQYDGDDKEMVLTADRALYEAKRTGRDKTVIFTAENVSMKRKLQVIIVDDDLFFRTMLSDMLGGWTSPDIDIKVKTFEDGPSFLDSDWYRNDVNFIILLDGVMPHMDGLEVLGRLKQVNDEKNVLVSMMTARTSETDIKMALWLGADDYIMKPFKPDEVLVKIQNLAARMFK</sequence>
<organism evidence="4 5">
    <name type="scientific">Sporosarcina oncorhynchi</name>
    <dbReference type="NCBI Taxonomy" id="3056444"/>
    <lineage>
        <taxon>Bacteria</taxon>
        <taxon>Bacillati</taxon>
        <taxon>Bacillota</taxon>
        <taxon>Bacilli</taxon>
        <taxon>Bacillales</taxon>
        <taxon>Caryophanaceae</taxon>
        <taxon>Sporosarcina</taxon>
    </lineage>
</organism>
<dbReference type="SUPFAM" id="SSF52172">
    <property type="entry name" value="CheY-like"/>
    <property type="match status" value="2"/>
</dbReference>
<evidence type="ECO:0000313" key="5">
    <source>
        <dbReference type="Proteomes" id="UP001303902"/>
    </source>
</evidence>
<evidence type="ECO:0000259" key="2">
    <source>
        <dbReference type="PROSITE" id="PS50110"/>
    </source>
</evidence>
<comment type="caution">
    <text evidence="1">Lacks conserved residue(s) required for the propagation of feature annotation.</text>
</comment>
<reference evidence="4 5" key="1">
    <citation type="submission" date="2023-06" db="EMBL/GenBank/DDBJ databases">
        <title>Sporosarcina sp. nov., isolated from Korean tranditional fermented seafood 'Jeotgal'.</title>
        <authorList>
            <person name="Yang A.I."/>
            <person name="Shin N.-R."/>
        </authorList>
    </citation>
    <scope>NUCLEOTIDE SEQUENCE [LARGE SCALE GENOMIC DNA]</scope>
    <source>
        <strain evidence="4 5">T2O-4</strain>
    </source>
</reference>
<gene>
    <name evidence="4" type="ORF">QWT69_15520</name>
</gene>
<keyword evidence="4" id="KW-0548">Nucleotidyltransferase</keyword>
<evidence type="ECO:0000256" key="1">
    <source>
        <dbReference type="PROSITE-ProRule" id="PRU00169"/>
    </source>
</evidence>
<dbReference type="SUPFAM" id="SSF55073">
    <property type="entry name" value="Nucleotide cyclase"/>
    <property type="match status" value="1"/>
</dbReference>
<dbReference type="SMART" id="SM00448">
    <property type="entry name" value="REC"/>
    <property type="match status" value="2"/>
</dbReference>
<dbReference type="InterPro" id="IPR000160">
    <property type="entry name" value="GGDEF_dom"/>
</dbReference>
<name>A0ABZ0L509_9BACL</name>
<dbReference type="Gene3D" id="3.40.50.2300">
    <property type="match status" value="2"/>
</dbReference>
<dbReference type="PANTHER" id="PTHR45138">
    <property type="entry name" value="REGULATORY COMPONENTS OF SENSORY TRANSDUCTION SYSTEM"/>
    <property type="match status" value="1"/>
</dbReference>
<evidence type="ECO:0000313" key="4">
    <source>
        <dbReference type="EMBL" id="WOV87245.1"/>
    </source>
</evidence>
<dbReference type="InterPro" id="IPR001789">
    <property type="entry name" value="Sig_transdc_resp-reg_receiver"/>
</dbReference>
<dbReference type="Proteomes" id="UP001303902">
    <property type="component" value="Chromosome"/>
</dbReference>
<feature type="modified residue" description="4-aspartylphosphate" evidence="1">
    <location>
        <position position="462"/>
    </location>
</feature>
<dbReference type="EC" id="2.7.7.65" evidence="4"/>
<dbReference type="RefSeq" id="WP_317967178.1">
    <property type="nucleotide sequence ID" value="NZ_CP129118.1"/>
</dbReference>
<dbReference type="NCBIfam" id="TIGR00254">
    <property type="entry name" value="GGDEF"/>
    <property type="match status" value="1"/>
</dbReference>
<evidence type="ECO:0000259" key="3">
    <source>
        <dbReference type="PROSITE" id="PS50887"/>
    </source>
</evidence>
<dbReference type="PANTHER" id="PTHR45138:SF9">
    <property type="entry name" value="DIGUANYLATE CYCLASE DGCM-RELATED"/>
    <property type="match status" value="1"/>
</dbReference>
<dbReference type="PROSITE" id="PS50110">
    <property type="entry name" value="RESPONSE_REGULATORY"/>
    <property type="match status" value="2"/>
</dbReference>
<dbReference type="EMBL" id="CP129118">
    <property type="protein sequence ID" value="WOV87245.1"/>
    <property type="molecule type" value="Genomic_DNA"/>
</dbReference>
<protein>
    <submittedName>
        <fullName evidence="4">Diguanylate cyclase</fullName>
        <ecNumber evidence="4">2.7.7.65</ecNumber>
    </submittedName>
</protein>
<dbReference type="InterPro" id="IPR043128">
    <property type="entry name" value="Rev_trsase/Diguanyl_cyclase"/>
</dbReference>
<dbReference type="Pfam" id="PF00990">
    <property type="entry name" value="GGDEF"/>
    <property type="match status" value="1"/>
</dbReference>
<feature type="domain" description="Response regulatory" evidence="2">
    <location>
        <begin position="406"/>
        <end position="529"/>
    </location>
</feature>
<dbReference type="Gene3D" id="3.30.70.270">
    <property type="match status" value="1"/>
</dbReference>
<dbReference type="CDD" id="cd01949">
    <property type="entry name" value="GGDEF"/>
    <property type="match status" value="1"/>
</dbReference>
<keyword evidence="1" id="KW-0597">Phosphoprotein</keyword>
<dbReference type="SMART" id="SM00267">
    <property type="entry name" value="GGDEF"/>
    <property type="match status" value="1"/>
</dbReference>
<dbReference type="InterPro" id="IPR050469">
    <property type="entry name" value="Diguanylate_Cyclase"/>
</dbReference>
<proteinExistence type="predicted"/>
<keyword evidence="5" id="KW-1185">Reference proteome</keyword>
<keyword evidence="4" id="KW-0808">Transferase</keyword>
<feature type="domain" description="GGDEF" evidence="3">
    <location>
        <begin position="266"/>
        <end position="396"/>
    </location>
</feature>
<dbReference type="GO" id="GO:0052621">
    <property type="term" value="F:diguanylate cyclase activity"/>
    <property type="evidence" value="ECO:0007669"/>
    <property type="project" value="UniProtKB-EC"/>
</dbReference>
<dbReference type="InterPro" id="IPR011006">
    <property type="entry name" value="CheY-like_superfamily"/>
</dbReference>
<feature type="domain" description="Response regulatory" evidence="2">
    <location>
        <begin position="110"/>
        <end position="226"/>
    </location>
</feature>
<dbReference type="PROSITE" id="PS50887">
    <property type="entry name" value="GGDEF"/>
    <property type="match status" value="1"/>
</dbReference>
<dbReference type="Pfam" id="PF00072">
    <property type="entry name" value="Response_reg"/>
    <property type="match status" value="2"/>
</dbReference>
<dbReference type="InterPro" id="IPR029787">
    <property type="entry name" value="Nucleotide_cyclase"/>
</dbReference>